<dbReference type="PATRIC" id="fig|46224.3.peg.1418"/>
<dbReference type="Proteomes" id="UP000075666">
    <property type="component" value="Unassembled WGS sequence"/>
</dbReference>
<comment type="caution">
    <text evidence="1">The sequence shown here is derived from an EMBL/GenBank/DDBJ whole genome shotgun (WGS) entry which is preliminary data.</text>
</comment>
<evidence type="ECO:0000313" key="1">
    <source>
        <dbReference type="EMBL" id="KYC86351.1"/>
    </source>
</evidence>
<gene>
    <name evidence="1" type="ORF">B4102_0639</name>
</gene>
<evidence type="ECO:0000313" key="2">
    <source>
        <dbReference type="Proteomes" id="UP000075666"/>
    </source>
</evidence>
<dbReference type="AlphaFoldDB" id="A0A150KKD1"/>
<sequence length="50" mass="5971">MIKREKLLKLWDNIRKMGKILVLSGNTIILFYKGRGVKEIEVEKRKNEKL</sequence>
<keyword evidence="2" id="KW-1185">Reference proteome</keyword>
<organism evidence="1 2">
    <name type="scientific">Heyndrickxia sporothermodurans</name>
    <dbReference type="NCBI Taxonomy" id="46224"/>
    <lineage>
        <taxon>Bacteria</taxon>
        <taxon>Bacillati</taxon>
        <taxon>Bacillota</taxon>
        <taxon>Bacilli</taxon>
        <taxon>Bacillales</taxon>
        <taxon>Bacillaceae</taxon>
        <taxon>Heyndrickxia</taxon>
    </lineage>
</organism>
<dbReference type="EMBL" id="LQYN01000151">
    <property type="protein sequence ID" value="KYC86351.1"/>
    <property type="molecule type" value="Genomic_DNA"/>
</dbReference>
<proteinExistence type="predicted"/>
<dbReference type="STRING" id="46224.B4102_0639"/>
<accession>A0A150KKD1</accession>
<reference evidence="1 2" key="1">
    <citation type="submission" date="2016-01" db="EMBL/GenBank/DDBJ databases">
        <title>Genome Sequences of Twelve Sporeforming Bacillus Species Isolated from Foods.</title>
        <authorList>
            <person name="Berendsen E.M."/>
            <person name="Wells-Bennik M.H."/>
            <person name="Krawcyk A.O."/>
            <person name="De Jong A."/>
            <person name="Holsappel S."/>
            <person name="Eijlander R.T."/>
            <person name="Kuipers O.P."/>
        </authorList>
    </citation>
    <scope>NUCLEOTIDE SEQUENCE [LARGE SCALE GENOMIC DNA]</scope>
    <source>
        <strain evidence="1 2">B4102</strain>
    </source>
</reference>
<name>A0A150KKD1_9BACI</name>
<protein>
    <submittedName>
        <fullName evidence="1">Uncharacterized protein</fullName>
    </submittedName>
</protein>